<evidence type="ECO:0000256" key="7">
    <source>
        <dbReference type="ARBA" id="ARBA00022833"/>
    </source>
</evidence>
<evidence type="ECO:0000259" key="12">
    <source>
        <dbReference type="PROSITE" id="PS50089"/>
    </source>
</evidence>
<name>A0A9N8HBY8_9STRA</name>
<dbReference type="PROSITE" id="PS51194">
    <property type="entry name" value="HELICASE_CTER"/>
    <property type="match status" value="1"/>
</dbReference>
<dbReference type="InterPro" id="IPR027417">
    <property type="entry name" value="P-loop_NTPase"/>
</dbReference>
<dbReference type="PANTHER" id="PTHR45626:SF17">
    <property type="entry name" value="HELICASE-LIKE TRANSCRIPTION FACTOR"/>
    <property type="match status" value="1"/>
</dbReference>
<dbReference type="GO" id="GO:0016818">
    <property type="term" value="F:hydrolase activity, acting on acid anhydrides, in phosphorus-containing anhydrides"/>
    <property type="evidence" value="ECO:0007669"/>
    <property type="project" value="InterPro"/>
</dbReference>
<dbReference type="InterPro" id="IPR001650">
    <property type="entry name" value="Helicase_C-like"/>
</dbReference>
<comment type="caution">
    <text evidence="15">The sequence shown here is derived from an EMBL/GenBank/DDBJ whole genome shotgun (WGS) entry which is preliminary data.</text>
</comment>
<evidence type="ECO:0000313" key="16">
    <source>
        <dbReference type="Proteomes" id="UP001153069"/>
    </source>
</evidence>
<reference evidence="15" key="1">
    <citation type="submission" date="2020-06" db="EMBL/GenBank/DDBJ databases">
        <authorList>
            <consortium name="Plant Systems Biology data submission"/>
        </authorList>
    </citation>
    <scope>NUCLEOTIDE SEQUENCE</scope>
    <source>
        <strain evidence="15">D6</strain>
    </source>
</reference>
<evidence type="ECO:0000256" key="11">
    <source>
        <dbReference type="SAM" id="MobiDB-lite"/>
    </source>
</evidence>
<dbReference type="GO" id="GO:0005524">
    <property type="term" value="F:ATP binding"/>
    <property type="evidence" value="ECO:0007669"/>
    <property type="project" value="UniProtKB-KW"/>
</dbReference>
<dbReference type="GO" id="GO:0003676">
    <property type="term" value="F:nucleic acid binding"/>
    <property type="evidence" value="ECO:0007669"/>
    <property type="project" value="InterPro"/>
</dbReference>
<dbReference type="GO" id="GO:0008094">
    <property type="term" value="F:ATP-dependent activity, acting on DNA"/>
    <property type="evidence" value="ECO:0007669"/>
    <property type="project" value="TreeGrafter"/>
</dbReference>
<dbReference type="GO" id="GO:0008270">
    <property type="term" value="F:zinc ion binding"/>
    <property type="evidence" value="ECO:0007669"/>
    <property type="project" value="UniProtKB-KW"/>
</dbReference>
<gene>
    <name evidence="15" type="ORF">SEMRO_298_G110990.1</name>
</gene>
<dbReference type="InterPro" id="IPR001841">
    <property type="entry name" value="Znf_RING"/>
</dbReference>
<dbReference type="OrthoDB" id="448448at2759"/>
<sequence length="880" mass="97263">MSTLPGDASETLSGKRPADAKIDEAAEEATMNTEDDFEEEDASALVATFQGTIVGIRYYKGTAHAGEYVSLVREPDNPYDANAIRVDNMAGDKVGHLKRQQAAILAPWMDRAGEHALSVEGTIPHQGNSFNMPVTVELITHAPEKELAAHAQQLEQQLKKSVGRKFQYRSALRTAGNNSTKAATGPTVESQEMMNWAARQAEELDQLFEQQSAQQLANLPAVSTPSQLQTTLLEYQQTGLGWLVRQDTQPKLPFYEKRKEQGRQVWHCSISNSSQAEEPKPFRGGMLCDEMGLGKTLQMISLILAAPPATATAPQCTLIVCPVSVMANWEQQIGMHVEEGALSVGIYQGPSRGNLLPQIKSGAINVLLVSYNTLASDYTKVFGKPNGKGPATKKRKVNSIFDQEMHRVVLDEAHTIRSTKTRVFHACSQLDARSRWALTGSPIINRCDDVHALLHFLRVQPLGDKKIFQRAISVPIQRGDDAGLACLRVAMSHVALRRSKATANVQLTEKTVQLNRVSFEGSEAHKEVYDALFGTVKMAFQAVLQDGENAVLGQYSHIFTKLMRLRQACCSAKLVPMEHRERAILIWKELQQRDLSKQLTAKEGLKLLEKLKGAFSELAELPECAVCLTEMEESQCVILKTCSHVFCDQCIAKVLSANPNCPLCRKGFQKSDMIKKSDASKAASTEGEEKDGDDKIPIDDDSIAKSPKIQALLATIKSMEPDSKGVIFSQFTSFLTLIGQALEEAGHTFVRLDGSMSAAKRSDAVRDFSSDEDNSPRFFLASLHAAGTGINLTRGTHACMMDVWWNAAIEEQAMDRIHRIGQTKPVTVHRFVMKDSLEERIVELQEAKSLQSKGALQKLKPEEQRRSRLRDLKGLLMIED</sequence>
<dbReference type="AlphaFoldDB" id="A0A9N8HBY8"/>
<dbReference type="Proteomes" id="UP001153069">
    <property type="component" value="Unassembled WGS sequence"/>
</dbReference>
<evidence type="ECO:0000256" key="6">
    <source>
        <dbReference type="ARBA" id="ARBA00022806"/>
    </source>
</evidence>
<dbReference type="SMART" id="SM00184">
    <property type="entry name" value="RING"/>
    <property type="match status" value="1"/>
</dbReference>
<evidence type="ECO:0000256" key="10">
    <source>
        <dbReference type="PROSITE-ProRule" id="PRU00175"/>
    </source>
</evidence>
<keyword evidence="8" id="KW-0067">ATP-binding</keyword>
<dbReference type="InterPro" id="IPR014905">
    <property type="entry name" value="HIRAN"/>
</dbReference>
<accession>A0A9N8HBY8</accession>
<dbReference type="Gene3D" id="3.40.50.10810">
    <property type="entry name" value="Tandem AAA-ATPase domain"/>
    <property type="match status" value="1"/>
</dbReference>
<dbReference type="PANTHER" id="PTHR45626">
    <property type="entry name" value="TRANSCRIPTION TERMINATION FACTOR 2-RELATED"/>
    <property type="match status" value="1"/>
</dbReference>
<evidence type="ECO:0000256" key="1">
    <source>
        <dbReference type="ARBA" id="ARBA00004123"/>
    </source>
</evidence>
<dbReference type="InterPro" id="IPR038718">
    <property type="entry name" value="SNF2-like_sf"/>
</dbReference>
<dbReference type="InterPro" id="IPR000330">
    <property type="entry name" value="SNF2_N"/>
</dbReference>
<dbReference type="SUPFAM" id="SSF57850">
    <property type="entry name" value="RING/U-box"/>
    <property type="match status" value="1"/>
</dbReference>
<dbReference type="EMBL" id="CAICTM010000297">
    <property type="protein sequence ID" value="CAB9507222.1"/>
    <property type="molecule type" value="Genomic_DNA"/>
</dbReference>
<dbReference type="SMART" id="SM00487">
    <property type="entry name" value="DEXDc"/>
    <property type="match status" value="1"/>
</dbReference>
<dbReference type="InterPro" id="IPR014001">
    <property type="entry name" value="Helicase_ATP-bd"/>
</dbReference>
<keyword evidence="2" id="KW-0479">Metal-binding</keyword>
<dbReference type="Pfam" id="PF00176">
    <property type="entry name" value="SNF2-rel_dom"/>
    <property type="match status" value="1"/>
</dbReference>
<dbReference type="PROSITE" id="PS51192">
    <property type="entry name" value="HELICASE_ATP_BIND_1"/>
    <property type="match status" value="1"/>
</dbReference>
<feature type="domain" description="Helicase C-terminal" evidence="14">
    <location>
        <begin position="708"/>
        <end position="867"/>
    </location>
</feature>
<evidence type="ECO:0000256" key="8">
    <source>
        <dbReference type="ARBA" id="ARBA00022840"/>
    </source>
</evidence>
<organism evidence="15 16">
    <name type="scientific">Seminavis robusta</name>
    <dbReference type="NCBI Taxonomy" id="568900"/>
    <lineage>
        <taxon>Eukaryota</taxon>
        <taxon>Sar</taxon>
        <taxon>Stramenopiles</taxon>
        <taxon>Ochrophyta</taxon>
        <taxon>Bacillariophyta</taxon>
        <taxon>Bacillariophyceae</taxon>
        <taxon>Bacillariophycidae</taxon>
        <taxon>Naviculales</taxon>
        <taxon>Naviculaceae</taxon>
        <taxon>Seminavis</taxon>
    </lineage>
</organism>
<evidence type="ECO:0000256" key="3">
    <source>
        <dbReference type="ARBA" id="ARBA00022741"/>
    </source>
</evidence>
<feature type="region of interest" description="Disordered" evidence="11">
    <location>
        <begin position="679"/>
        <end position="701"/>
    </location>
</feature>
<comment type="subcellular location">
    <subcellularLocation>
        <location evidence="1">Nucleus</location>
    </subcellularLocation>
</comment>
<dbReference type="Gene3D" id="3.30.40.10">
    <property type="entry name" value="Zinc/RING finger domain, C3HC4 (zinc finger)"/>
    <property type="match status" value="1"/>
</dbReference>
<evidence type="ECO:0000256" key="9">
    <source>
        <dbReference type="ARBA" id="ARBA00023242"/>
    </source>
</evidence>
<dbReference type="Pfam" id="PF08797">
    <property type="entry name" value="HIRAN"/>
    <property type="match status" value="1"/>
</dbReference>
<dbReference type="CDD" id="cd18793">
    <property type="entry name" value="SF2_C_SNF"/>
    <property type="match status" value="1"/>
</dbReference>
<evidence type="ECO:0000259" key="14">
    <source>
        <dbReference type="PROSITE" id="PS51194"/>
    </source>
</evidence>
<feature type="region of interest" description="Disordered" evidence="11">
    <location>
        <begin position="1"/>
        <end position="37"/>
    </location>
</feature>
<evidence type="ECO:0000256" key="4">
    <source>
        <dbReference type="ARBA" id="ARBA00022771"/>
    </source>
</evidence>
<keyword evidence="16" id="KW-1185">Reference proteome</keyword>
<dbReference type="SMART" id="SM00490">
    <property type="entry name" value="HELICc"/>
    <property type="match status" value="1"/>
</dbReference>
<keyword evidence="9" id="KW-0539">Nucleus</keyword>
<dbReference type="SMART" id="SM00910">
    <property type="entry name" value="HIRAN"/>
    <property type="match status" value="1"/>
</dbReference>
<dbReference type="Pfam" id="PF00271">
    <property type="entry name" value="Helicase_C"/>
    <property type="match status" value="1"/>
</dbReference>
<keyword evidence="6" id="KW-0347">Helicase</keyword>
<proteinExistence type="predicted"/>
<dbReference type="PROSITE" id="PS00518">
    <property type="entry name" value="ZF_RING_1"/>
    <property type="match status" value="1"/>
</dbReference>
<dbReference type="InterPro" id="IPR017907">
    <property type="entry name" value="Znf_RING_CS"/>
</dbReference>
<keyword evidence="3" id="KW-0547">Nucleotide-binding</keyword>
<protein>
    <submittedName>
        <fullName evidence="15">Regulator of chromatin subfamily A member 3-like 1</fullName>
    </submittedName>
</protein>
<dbReference type="PROSITE" id="PS50089">
    <property type="entry name" value="ZF_RING_2"/>
    <property type="match status" value="1"/>
</dbReference>
<dbReference type="GO" id="GO:0006281">
    <property type="term" value="P:DNA repair"/>
    <property type="evidence" value="ECO:0007669"/>
    <property type="project" value="TreeGrafter"/>
</dbReference>
<dbReference type="InterPro" id="IPR050628">
    <property type="entry name" value="SNF2_RAD54_helicase_TF"/>
</dbReference>
<evidence type="ECO:0000313" key="15">
    <source>
        <dbReference type="EMBL" id="CAB9507222.1"/>
    </source>
</evidence>
<dbReference type="GO" id="GO:0004386">
    <property type="term" value="F:helicase activity"/>
    <property type="evidence" value="ECO:0007669"/>
    <property type="project" value="UniProtKB-KW"/>
</dbReference>
<keyword evidence="7" id="KW-0862">Zinc</keyword>
<dbReference type="Gene3D" id="3.40.50.300">
    <property type="entry name" value="P-loop containing nucleotide triphosphate hydrolases"/>
    <property type="match status" value="1"/>
</dbReference>
<evidence type="ECO:0000259" key="13">
    <source>
        <dbReference type="PROSITE" id="PS51192"/>
    </source>
</evidence>
<dbReference type="SUPFAM" id="SSF52540">
    <property type="entry name" value="P-loop containing nucleoside triphosphate hydrolases"/>
    <property type="match status" value="2"/>
</dbReference>
<dbReference type="InterPro" id="IPR049730">
    <property type="entry name" value="SNF2/RAD54-like_C"/>
</dbReference>
<evidence type="ECO:0000256" key="2">
    <source>
        <dbReference type="ARBA" id="ARBA00022723"/>
    </source>
</evidence>
<feature type="domain" description="Helicase ATP-binding" evidence="13">
    <location>
        <begin position="276"/>
        <end position="460"/>
    </location>
</feature>
<dbReference type="Gene3D" id="3.30.70.2330">
    <property type="match status" value="1"/>
</dbReference>
<feature type="domain" description="RING-type" evidence="12">
    <location>
        <begin position="624"/>
        <end position="665"/>
    </location>
</feature>
<dbReference type="GO" id="GO:0005634">
    <property type="term" value="C:nucleus"/>
    <property type="evidence" value="ECO:0007669"/>
    <property type="project" value="UniProtKB-SubCell"/>
</dbReference>
<evidence type="ECO:0000256" key="5">
    <source>
        <dbReference type="ARBA" id="ARBA00022801"/>
    </source>
</evidence>
<keyword evidence="5" id="KW-0378">Hydrolase</keyword>
<dbReference type="InterPro" id="IPR013083">
    <property type="entry name" value="Znf_RING/FYVE/PHD"/>
</dbReference>
<keyword evidence="4 10" id="KW-0863">Zinc-finger</keyword>
<dbReference type="Pfam" id="PF13639">
    <property type="entry name" value="zf-RING_2"/>
    <property type="match status" value="1"/>
</dbReference>